<evidence type="ECO:0000313" key="2">
    <source>
        <dbReference type="Proteomes" id="UP001060085"/>
    </source>
</evidence>
<evidence type="ECO:0000313" key="1">
    <source>
        <dbReference type="EMBL" id="KAI5657012.1"/>
    </source>
</evidence>
<keyword evidence="2" id="KW-1185">Reference proteome</keyword>
<sequence>MCMGSDLTHDQNKVGMGVEGKRLIKGFVGRCSGKEQEQNDLTEIRKKAEEDAKASSGSLYSRAAAGLVVCCLYHEQRLMRRVEDAVSRVSASFNKHMRRLFEHN</sequence>
<gene>
    <name evidence="1" type="ORF">M9H77_25805</name>
</gene>
<name>A0ACC0A7X2_CATRO</name>
<organism evidence="1 2">
    <name type="scientific">Catharanthus roseus</name>
    <name type="common">Madagascar periwinkle</name>
    <name type="synonym">Vinca rosea</name>
    <dbReference type="NCBI Taxonomy" id="4058"/>
    <lineage>
        <taxon>Eukaryota</taxon>
        <taxon>Viridiplantae</taxon>
        <taxon>Streptophyta</taxon>
        <taxon>Embryophyta</taxon>
        <taxon>Tracheophyta</taxon>
        <taxon>Spermatophyta</taxon>
        <taxon>Magnoliopsida</taxon>
        <taxon>eudicotyledons</taxon>
        <taxon>Gunneridae</taxon>
        <taxon>Pentapetalae</taxon>
        <taxon>asterids</taxon>
        <taxon>lamiids</taxon>
        <taxon>Gentianales</taxon>
        <taxon>Apocynaceae</taxon>
        <taxon>Rauvolfioideae</taxon>
        <taxon>Vinceae</taxon>
        <taxon>Catharanthinae</taxon>
        <taxon>Catharanthus</taxon>
    </lineage>
</organism>
<proteinExistence type="predicted"/>
<protein>
    <submittedName>
        <fullName evidence="1">Uncharacterized protein</fullName>
    </submittedName>
</protein>
<dbReference type="EMBL" id="CM044706">
    <property type="protein sequence ID" value="KAI5657012.1"/>
    <property type="molecule type" value="Genomic_DNA"/>
</dbReference>
<reference evidence="2" key="1">
    <citation type="journal article" date="2023" name="Nat. Plants">
        <title>Single-cell RNA sequencing provides a high-resolution roadmap for understanding the multicellular compartmentation of specialized metabolism.</title>
        <authorList>
            <person name="Sun S."/>
            <person name="Shen X."/>
            <person name="Li Y."/>
            <person name="Li Y."/>
            <person name="Wang S."/>
            <person name="Li R."/>
            <person name="Zhang H."/>
            <person name="Shen G."/>
            <person name="Guo B."/>
            <person name="Wei J."/>
            <person name="Xu J."/>
            <person name="St-Pierre B."/>
            <person name="Chen S."/>
            <person name="Sun C."/>
        </authorList>
    </citation>
    <scope>NUCLEOTIDE SEQUENCE [LARGE SCALE GENOMIC DNA]</scope>
</reference>
<accession>A0ACC0A7X2</accession>
<dbReference type="Proteomes" id="UP001060085">
    <property type="component" value="Linkage Group LG06"/>
</dbReference>
<comment type="caution">
    <text evidence="1">The sequence shown here is derived from an EMBL/GenBank/DDBJ whole genome shotgun (WGS) entry which is preliminary data.</text>
</comment>